<sequence length="91" mass="10505">MDSCIEIEIDTGNKIESQDRKIEIQTGVKIEYTPKPASEFPSRRYVIELEPLTCHVAAAVSAVVFYDREHVKGDRICFTVCSRVRRYLRRA</sequence>
<dbReference type="EMBL" id="BGZK01001512">
    <property type="protein sequence ID" value="GBP81467.1"/>
    <property type="molecule type" value="Genomic_DNA"/>
</dbReference>
<reference evidence="1 2" key="1">
    <citation type="journal article" date="2019" name="Commun. Biol.">
        <title>The bagworm genome reveals a unique fibroin gene that provides high tensile strength.</title>
        <authorList>
            <person name="Kono N."/>
            <person name="Nakamura H."/>
            <person name="Ohtoshi R."/>
            <person name="Tomita M."/>
            <person name="Numata K."/>
            <person name="Arakawa K."/>
        </authorList>
    </citation>
    <scope>NUCLEOTIDE SEQUENCE [LARGE SCALE GENOMIC DNA]</scope>
</reference>
<organism evidence="1 2">
    <name type="scientific">Eumeta variegata</name>
    <name type="common">Bagworm moth</name>
    <name type="synonym">Eumeta japonica</name>
    <dbReference type="NCBI Taxonomy" id="151549"/>
    <lineage>
        <taxon>Eukaryota</taxon>
        <taxon>Metazoa</taxon>
        <taxon>Ecdysozoa</taxon>
        <taxon>Arthropoda</taxon>
        <taxon>Hexapoda</taxon>
        <taxon>Insecta</taxon>
        <taxon>Pterygota</taxon>
        <taxon>Neoptera</taxon>
        <taxon>Endopterygota</taxon>
        <taxon>Lepidoptera</taxon>
        <taxon>Glossata</taxon>
        <taxon>Ditrysia</taxon>
        <taxon>Tineoidea</taxon>
        <taxon>Psychidae</taxon>
        <taxon>Oiketicinae</taxon>
        <taxon>Eumeta</taxon>
    </lineage>
</organism>
<proteinExistence type="predicted"/>
<dbReference type="Proteomes" id="UP000299102">
    <property type="component" value="Unassembled WGS sequence"/>
</dbReference>
<accession>A0A4C1Z497</accession>
<evidence type="ECO:0000313" key="2">
    <source>
        <dbReference type="Proteomes" id="UP000299102"/>
    </source>
</evidence>
<keyword evidence="2" id="KW-1185">Reference proteome</keyword>
<dbReference type="AlphaFoldDB" id="A0A4C1Z497"/>
<evidence type="ECO:0000313" key="1">
    <source>
        <dbReference type="EMBL" id="GBP81467.1"/>
    </source>
</evidence>
<protein>
    <submittedName>
        <fullName evidence="1">Uncharacterized protein</fullName>
    </submittedName>
</protein>
<name>A0A4C1Z497_EUMVA</name>
<gene>
    <name evidence="1" type="ORF">EVAR_59450_1</name>
</gene>
<comment type="caution">
    <text evidence="1">The sequence shown here is derived from an EMBL/GenBank/DDBJ whole genome shotgun (WGS) entry which is preliminary data.</text>
</comment>